<feature type="binding site" evidence="1">
    <location>
        <position position="87"/>
    </location>
    <ligand>
        <name>Zn(2+)</name>
        <dbReference type="ChEBI" id="CHEBI:29105"/>
    </ligand>
</feature>
<accession>A0A7X2PBZ7</accession>
<sequence length="130" mass="14942">MRLILILMYNTKQKTTLIEYLKKQNEPLSATNIASNLTQIGKSTVFRLLTTLENEGVVQSCIENRTKLYIFRNQRCHNHIHASCSKCGRFIHLDENTSKQIEKAMEDSGLTIDSEEVIHCICDKCRVGIR</sequence>
<protein>
    <submittedName>
        <fullName evidence="2">Helix-turn-helix domain-containing protein</fullName>
    </submittedName>
</protein>
<evidence type="ECO:0000313" key="3">
    <source>
        <dbReference type="Proteomes" id="UP000460549"/>
    </source>
</evidence>
<dbReference type="Proteomes" id="UP000460549">
    <property type="component" value="Unassembled WGS sequence"/>
</dbReference>
<dbReference type="InterPro" id="IPR036388">
    <property type="entry name" value="WH-like_DNA-bd_sf"/>
</dbReference>
<evidence type="ECO:0000256" key="1">
    <source>
        <dbReference type="PIRSR" id="PIRSR602481-1"/>
    </source>
</evidence>
<dbReference type="Pfam" id="PF01475">
    <property type="entry name" value="FUR"/>
    <property type="match status" value="1"/>
</dbReference>
<feature type="binding site" evidence="1">
    <location>
        <position position="122"/>
    </location>
    <ligand>
        <name>Zn(2+)</name>
        <dbReference type="ChEBI" id="CHEBI:29105"/>
    </ligand>
</feature>
<proteinExistence type="predicted"/>
<dbReference type="EMBL" id="VUNN01000006">
    <property type="protein sequence ID" value="MSU06120.1"/>
    <property type="molecule type" value="Genomic_DNA"/>
</dbReference>
<organism evidence="2 3">
    <name type="scientific">Bullifex porci</name>
    <dbReference type="NCBI Taxonomy" id="2606638"/>
    <lineage>
        <taxon>Bacteria</taxon>
        <taxon>Pseudomonadati</taxon>
        <taxon>Spirochaetota</taxon>
        <taxon>Spirochaetia</taxon>
        <taxon>Spirochaetales</taxon>
        <taxon>Spirochaetaceae</taxon>
        <taxon>Bullifex</taxon>
    </lineage>
</organism>
<gene>
    <name evidence="2" type="ORF">FYJ80_04935</name>
</gene>
<reference evidence="2 3" key="1">
    <citation type="submission" date="2019-08" db="EMBL/GenBank/DDBJ databases">
        <title>In-depth cultivation of the pig gut microbiome towards novel bacterial diversity and tailored functional studies.</title>
        <authorList>
            <person name="Wylensek D."/>
            <person name="Hitch T.C.A."/>
            <person name="Clavel T."/>
        </authorList>
    </citation>
    <scope>NUCLEOTIDE SEQUENCE [LARGE SCALE GENOMIC DNA]</scope>
    <source>
        <strain evidence="2 3">NM-380-WT-3C1</strain>
    </source>
</reference>
<name>A0A7X2PBZ7_9SPIO</name>
<comment type="cofactor">
    <cofactor evidence="1">
        <name>Zn(2+)</name>
        <dbReference type="ChEBI" id="CHEBI:29105"/>
    </cofactor>
    <text evidence="1">Binds 1 zinc ion per subunit.</text>
</comment>
<keyword evidence="3" id="KW-1185">Reference proteome</keyword>
<dbReference type="InterPro" id="IPR002481">
    <property type="entry name" value="FUR"/>
</dbReference>
<dbReference type="AlphaFoldDB" id="A0A7X2PBZ7"/>
<keyword evidence="1" id="KW-0479">Metal-binding</keyword>
<keyword evidence="1" id="KW-0862">Zinc</keyword>
<evidence type="ECO:0000313" key="2">
    <source>
        <dbReference type="EMBL" id="MSU06120.1"/>
    </source>
</evidence>
<dbReference type="InterPro" id="IPR036390">
    <property type="entry name" value="WH_DNA-bd_sf"/>
</dbReference>
<feature type="binding site" evidence="1">
    <location>
        <position position="125"/>
    </location>
    <ligand>
        <name>Zn(2+)</name>
        <dbReference type="ChEBI" id="CHEBI:29105"/>
    </ligand>
</feature>
<dbReference type="SUPFAM" id="SSF46785">
    <property type="entry name" value="Winged helix' DNA-binding domain"/>
    <property type="match status" value="1"/>
</dbReference>
<comment type="caution">
    <text evidence="2">The sequence shown here is derived from an EMBL/GenBank/DDBJ whole genome shotgun (WGS) entry which is preliminary data.</text>
</comment>
<dbReference type="RefSeq" id="WP_154425096.1">
    <property type="nucleotide sequence ID" value="NZ_JAQYGB010000045.1"/>
</dbReference>
<feature type="binding site" evidence="1">
    <location>
        <position position="84"/>
    </location>
    <ligand>
        <name>Zn(2+)</name>
        <dbReference type="ChEBI" id="CHEBI:29105"/>
    </ligand>
</feature>
<dbReference type="GO" id="GO:0046872">
    <property type="term" value="F:metal ion binding"/>
    <property type="evidence" value="ECO:0007669"/>
    <property type="project" value="UniProtKB-KW"/>
</dbReference>
<dbReference type="GO" id="GO:0003700">
    <property type="term" value="F:DNA-binding transcription factor activity"/>
    <property type="evidence" value="ECO:0007669"/>
    <property type="project" value="InterPro"/>
</dbReference>
<dbReference type="Gene3D" id="1.10.10.10">
    <property type="entry name" value="Winged helix-like DNA-binding domain superfamily/Winged helix DNA-binding domain"/>
    <property type="match status" value="1"/>
</dbReference>